<protein>
    <submittedName>
        <fullName evidence="3">Type II secretion system protein GspN</fullName>
    </submittedName>
</protein>
<evidence type="ECO:0000313" key="3">
    <source>
        <dbReference type="EMBL" id="QDG50119.1"/>
    </source>
</evidence>
<sequence length="368" mass="39759">MDRPLVRITAYVAFGVATFLVALVLTFPDQRLKEIATVQLESQLGGKYNVEIEDLDLWWLSGVELENVTLSERVADTASDDDAQGGGPTDDANGGRPSGKSDDGGGPPNKQPMRITVPSIAAGFSPLASIANFAPTVDFLVDLGGGDISGNYVHGGDKREVNVDIDDIDLSKTKIIDSFLGVPVLGTLGGEINLELDPKRPLLTGGKITLTGRQLMVDEATIHTDQLGPMAFIDVPPTSFGSLDANLVINKPKGSPTPTVDFKRFEFHEGRDVRGQIWGDLELGRNMASSRAKLKMRFQFEDKYIRSNDLSSVLQMKWFREGKAKEWYGFVLWGRLAKPRFKGAPTAASGPQADAGNKGAKSAPKGKK</sequence>
<keyword evidence="2" id="KW-0812">Transmembrane</keyword>
<feature type="region of interest" description="Disordered" evidence="1">
    <location>
        <begin position="76"/>
        <end position="114"/>
    </location>
</feature>
<dbReference type="AlphaFoldDB" id="A0A4Y6PPU0"/>
<evidence type="ECO:0000313" key="4">
    <source>
        <dbReference type="Proteomes" id="UP000315995"/>
    </source>
</evidence>
<keyword evidence="4" id="KW-1185">Reference proteome</keyword>
<dbReference type="NCBIfam" id="TIGR04411">
    <property type="entry name" value="T2SS_GspN_Lepto"/>
    <property type="match status" value="1"/>
</dbReference>
<reference evidence="3 4" key="1">
    <citation type="submission" date="2019-06" db="EMBL/GenBank/DDBJ databases">
        <title>Persicimonas caeni gen. nov., sp. nov., a predatory bacterium isolated from solar saltern.</title>
        <authorList>
            <person name="Wang S."/>
        </authorList>
    </citation>
    <scope>NUCLEOTIDE SEQUENCE [LARGE SCALE GENOMIC DNA]</scope>
    <source>
        <strain evidence="3 4">YN101</strain>
    </source>
</reference>
<dbReference type="EMBL" id="CP041186">
    <property type="protein sequence ID" value="QDG50119.1"/>
    <property type="molecule type" value="Genomic_DNA"/>
</dbReference>
<dbReference type="OrthoDB" id="5488411at2"/>
<feature type="region of interest" description="Disordered" evidence="1">
    <location>
        <begin position="342"/>
        <end position="368"/>
    </location>
</feature>
<evidence type="ECO:0000256" key="1">
    <source>
        <dbReference type="SAM" id="MobiDB-lite"/>
    </source>
</evidence>
<proteinExistence type="predicted"/>
<dbReference type="RefSeq" id="WP_141196615.1">
    <property type="nucleotide sequence ID" value="NZ_CP041186.1"/>
</dbReference>
<name>A0A4Y6PPU0_PERCE</name>
<accession>A0A4Y6PPU0</accession>
<dbReference type="InterPro" id="IPR030925">
    <property type="entry name" value="T2SS_GspN_Lepto"/>
</dbReference>
<keyword evidence="2" id="KW-1133">Transmembrane helix</keyword>
<accession>A0A5B8Y0D0</accession>
<keyword evidence="2" id="KW-0472">Membrane</keyword>
<gene>
    <name evidence="3" type="primary">gspN</name>
    <name evidence="3" type="ORF">FIV42_05030</name>
</gene>
<dbReference type="Proteomes" id="UP000315995">
    <property type="component" value="Chromosome"/>
</dbReference>
<evidence type="ECO:0000256" key="2">
    <source>
        <dbReference type="SAM" id="Phobius"/>
    </source>
</evidence>
<organism evidence="3 4">
    <name type="scientific">Persicimonas caeni</name>
    <dbReference type="NCBI Taxonomy" id="2292766"/>
    <lineage>
        <taxon>Bacteria</taxon>
        <taxon>Deltaproteobacteria</taxon>
        <taxon>Bradymonadales</taxon>
        <taxon>Bradymonadaceae</taxon>
        <taxon>Persicimonas</taxon>
    </lineage>
</organism>
<feature type="transmembrane region" description="Helical" evidence="2">
    <location>
        <begin position="6"/>
        <end position="27"/>
    </location>
</feature>